<accession>E6VPI3</accession>
<dbReference type="KEGG" id="rpx:Rpdx1_3268"/>
<dbReference type="Proteomes" id="UP000001402">
    <property type="component" value="Chromosome"/>
</dbReference>
<name>E6VPI3_RHOPX</name>
<protein>
    <submittedName>
        <fullName evidence="1">Uncharacterized protein</fullName>
    </submittedName>
</protein>
<dbReference type="EMBL" id="CP002418">
    <property type="protein sequence ID" value="ADU44843.1"/>
    <property type="molecule type" value="Genomic_DNA"/>
</dbReference>
<reference evidence="1" key="1">
    <citation type="submission" date="2010-12" db="EMBL/GenBank/DDBJ databases">
        <title>Complete sequence of Rhodopseudomonas palustris DX-1.</title>
        <authorList>
            <consortium name="US DOE Joint Genome Institute"/>
            <person name="Lucas S."/>
            <person name="Copeland A."/>
            <person name="Lapidus A."/>
            <person name="Cheng J.-F."/>
            <person name="Goodwin L."/>
            <person name="Pitluck S."/>
            <person name="Misra M."/>
            <person name="Chertkov O."/>
            <person name="Detter J.C."/>
            <person name="Han C."/>
            <person name="Tapia R."/>
            <person name="Land M."/>
            <person name="Hauser L."/>
            <person name="Kyrpides N."/>
            <person name="Ivanova N."/>
            <person name="Ovchinnikova G."/>
            <person name="Logan B."/>
            <person name="Oda Y."/>
            <person name="Harwood C."/>
            <person name="Woyke T."/>
        </authorList>
    </citation>
    <scope>NUCLEOTIDE SEQUENCE [LARGE SCALE GENOMIC DNA]</scope>
    <source>
        <strain evidence="1">DX-1</strain>
    </source>
</reference>
<organism evidence="1 2">
    <name type="scientific">Rhodopseudomonas palustris (strain DX-1)</name>
    <dbReference type="NCBI Taxonomy" id="652103"/>
    <lineage>
        <taxon>Bacteria</taxon>
        <taxon>Pseudomonadati</taxon>
        <taxon>Pseudomonadota</taxon>
        <taxon>Alphaproteobacteria</taxon>
        <taxon>Hyphomicrobiales</taxon>
        <taxon>Nitrobacteraceae</taxon>
        <taxon>Rhodopseudomonas</taxon>
    </lineage>
</organism>
<dbReference type="HOGENOM" id="CLU_2938768_0_0_5"/>
<dbReference type="AlphaFoldDB" id="E6VPI3"/>
<proteinExistence type="predicted"/>
<evidence type="ECO:0000313" key="2">
    <source>
        <dbReference type="Proteomes" id="UP000001402"/>
    </source>
</evidence>
<gene>
    <name evidence="1" type="ordered locus">Rpdx1_3268</name>
</gene>
<sequence>MKQDSHCPKCVRPMHRVELVDRISNRSKIFQCETCQTVVSVEVMVERISMFNSNPDLVFD</sequence>
<evidence type="ECO:0000313" key="1">
    <source>
        <dbReference type="EMBL" id="ADU44843.1"/>
    </source>
</evidence>